<accession>A0ABU1JWV9</accession>
<proteinExistence type="predicted"/>
<evidence type="ECO:0000313" key="3">
    <source>
        <dbReference type="Proteomes" id="UP001262410"/>
    </source>
</evidence>
<gene>
    <name evidence="2" type="ORF">E9232_004573</name>
</gene>
<keyword evidence="3" id="KW-1185">Reference proteome</keyword>
<reference evidence="2 3" key="1">
    <citation type="submission" date="2023-07" db="EMBL/GenBank/DDBJ databases">
        <title>Sorghum-associated microbial communities from plants grown in Nebraska, USA.</title>
        <authorList>
            <person name="Schachtman D."/>
        </authorList>
    </citation>
    <scope>NUCLEOTIDE SEQUENCE [LARGE SCALE GENOMIC DNA]</scope>
    <source>
        <strain evidence="2 3">584</strain>
    </source>
</reference>
<keyword evidence="1" id="KW-0732">Signal</keyword>
<feature type="chain" id="PRO_5045252590" evidence="1">
    <location>
        <begin position="25"/>
        <end position="217"/>
    </location>
</feature>
<name>A0ABU1JWV9_9PROT</name>
<dbReference type="Proteomes" id="UP001262410">
    <property type="component" value="Unassembled WGS sequence"/>
</dbReference>
<organism evidence="2 3">
    <name type="scientific">Inquilinus ginsengisoli</name>
    <dbReference type="NCBI Taxonomy" id="363840"/>
    <lineage>
        <taxon>Bacteria</taxon>
        <taxon>Pseudomonadati</taxon>
        <taxon>Pseudomonadota</taxon>
        <taxon>Alphaproteobacteria</taxon>
        <taxon>Rhodospirillales</taxon>
        <taxon>Rhodospirillaceae</taxon>
        <taxon>Inquilinus</taxon>
    </lineage>
</organism>
<sequence length="217" mass="22525">MKIMRMRHALPVALFLAEPAISGAAPAGGLVIQDIALGQTPQQASAYSGQAVAFEAARWTGLVAAARPDSDTLLLQFTPPEQGNKLYSVAETLHLDASGPRTAKAALAPLQARFGDPSAVYDQAGKQVAIWRFVDGKPAGASVDIASDCSPYAATTLAGVRPIGWPAPCGEMVFATVELAADGTPTLMRVSHADTNAAQALQPRRGEPYAHLAKAAP</sequence>
<evidence type="ECO:0000313" key="2">
    <source>
        <dbReference type="EMBL" id="MDR6292035.1"/>
    </source>
</evidence>
<comment type="caution">
    <text evidence="2">The sequence shown here is derived from an EMBL/GenBank/DDBJ whole genome shotgun (WGS) entry which is preliminary data.</text>
</comment>
<feature type="signal peptide" evidence="1">
    <location>
        <begin position="1"/>
        <end position="24"/>
    </location>
</feature>
<evidence type="ECO:0000256" key="1">
    <source>
        <dbReference type="SAM" id="SignalP"/>
    </source>
</evidence>
<protein>
    <submittedName>
        <fullName evidence="2">Uncharacterized protein</fullName>
    </submittedName>
</protein>
<dbReference type="EMBL" id="JAVDPW010000008">
    <property type="protein sequence ID" value="MDR6292035.1"/>
    <property type="molecule type" value="Genomic_DNA"/>
</dbReference>
<dbReference type="RefSeq" id="WP_309797771.1">
    <property type="nucleotide sequence ID" value="NZ_JAVDPW010000008.1"/>
</dbReference>